<dbReference type="EMBL" id="BQXS01001767">
    <property type="protein sequence ID" value="GKT31031.1"/>
    <property type="molecule type" value="Genomic_DNA"/>
</dbReference>
<comment type="caution">
    <text evidence="2">The sequence shown here is derived from an EMBL/GenBank/DDBJ whole genome shotgun (WGS) entry which is preliminary data.</text>
</comment>
<feature type="compositionally biased region" description="Basic and acidic residues" evidence="1">
    <location>
        <begin position="73"/>
        <end position="91"/>
    </location>
</feature>
<reference evidence="2" key="1">
    <citation type="submission" date="2022-03" db="EMBL/GenBank/DDBJ databases">
        <title>Draft genome sequence of Aduncisulcus paluster, a free-living microaerophilic Fornicata.</title>
        <authorList>
            <person name="Yuyama I."/>
            <person name="Kume K."/>
            <person name="Tamura T."/>
            <person name="Inagaki Y."/>
            <person name="Hashimoto T."/>
        </authorList>
    </citation>
    <scope>NUCLEOTIDE SEQUENCE</scope>
    <source>
        <strain evidence="2">NY0171</strain>
    </source>
</reference>
<evidence type="ECO:0000313" key="3">
    <source>
        <dbReference type="Proteomes" id="UP001057375"/>
    </source>
</evidence>
<feature type="region of interest" description="Disordered" evidence="1">
    <location>
        <begin position="66"/>
        <end position="91"/>
    </location>
</feature>
<evidence type="ECO:0000256" key="1">
    <source>
        <dbReference type="SAM" id="MobiDB-lite"/>
    </source>
</evidence>
<accession>A0ABQ5KER2</accession>
<feature type="region of interest" description="Disordered" evidence="1">
    <location>
        <begin position="1"/>
        <end position="54"/>
    </location>
</feature>
<evidence type="ECO:0000313" key="2">
    <source>
        <dbReference type="EMBL" id="GKT31031.1"/>
    </source>
</evidence>
<proteinExistence type="predicted"/>
<name>A0ABQ5KER2_9EUKA</name>
<organism evidence="2 3">
    <name type="scientific">Aduncisulcus paluster</name>
    <dbReference type="NCBI Taxonomy" id="2918883"/>
    <lineage>
        <taxon>Eukaryota</taxon>
        <taxon>Metamonada</taxon>
        <taxon>Carpediemonas-like organisms</taxon>
        <taxon>Aduncisulcus</taxon>
    </lineage>
</organism>
<dbReference type="Proteomes" id="UP001057375">
    <property type="component" value="Unassembled WGS sequence"/>
</dbReference>
<gene>
    <name evidence="2" type="ORF">ADUPG1_001810</name>
</gene>
<feature type="compositionally biased region" description="Basic and acidic residues" evidence="1">
    <location>
        <begin position="18"/>
        <end position="32"/>
    </location>
</feature>
<protein>
    <submittedName>
        <fullName evidence="2">Uncharacterized protein</fullName>
    </submittedName>
</protein>
<sequence length="91" mass="9772">MNPSDAGDIISGSAKKPSKSETKRVKRSEKTSKSSVKGKVKKGESESPPSETMCELNACKHPVIVSDSSFSSVKDRSLDRDDLSEDSRVGV</sequence>
<keyword evidence="3" id="KW-1185">Reference proteome</keyword>
<feature type="non-terminal residue" evidence="2">
    <location>
        <position position="91"/>
    </location>
</feature>